<sequence length="166" mass="19296">MYQSLNGFFASWEFECDQTKKLFQCLSDEALQQKITADDRDLGRIAWHLIISIKELMNHTGLNIEAPEEEEIIYSASVIIQEYENTCESLKKEIYTQWTDQSLQEKNSLFGKEMPNRFFLMTLIRHQIHHRGQITVLMRQAGLNVPGIYGPSREEWGALGMKVPKV</sequence>
<name>A0ABY4EIM3_9BACI</name>
<reference evidence="3 4" key="1">
    <citation type="submission" date="2022-04" db="EMBL/GenBank/DDBJ databases">
        <title>Halobacillus sp. isolated from saltern.</title>
        <authorList>
            <person name="Won M."/>
            <person name="Lee C.-M."/>
            <person name="Woen H.-Y."/>
            <person name="Kwon S.-W."/>
        </authorList>
    </citation>
    <scope>NUCLEOTIDE SEQUENCE [LARGE SCALE GENOMIC DNA]</scope>
    <source>
        <strain evidence="3 4">SSBR10-3</strain>
    </source>
</reference>
<evidence type="ECO:0000313" key="4">
    <source>
        <dbReference type="Proteomes" id="UP000831787"/>
    </source>
</evidence>
<dbReference type="SUPFAM" id="SSF109854">
    <property type="entry name" value="DinB/YfiT-like putative metalloenzymes"/>
    <property type="match status" value="1"/>
</dbReference>
<keyword evidence="2" id="KW-0479">Metal-binding</keyword>
<dbReference type="Gene3D" id="1.20.120.450">
    <property type="entry name" value="dinb family like domain"/>
    <property type="match status" value="1"/>
</dbReference>
<dbReference type="InterPro" id="IPR034660">
    <property type="entry name" value="DinB/YfiT-like"/>
</dbReference>
<dbReference type="InterPro" id="IPR007837">
    <property type="entry name" value="DinB"/>
</dbReference>
<dbReference type="Pfam" id="PF05163">
    <property type="entry name" value="DinB"/>
    <property type="match status" value="1"/>
</dbReference>
<dbReference type="Proteomes" id="UP000831787">
    <property type="component" value="Chromosome"/>
</dbReference>
<keyword evidence="4" id="KW-1185">Reference proteome</keyword>
<evidence type="ECO:0000256" key="2">
    <source>
        <dbReference type="ARBA" id="ARBA00022723"/>
    </source>
</evidence>
<organism evidence="3 4">
    <name type="scientific">Halobacillus salinarum</name>
    <dbReference type="NCBI Taxonomy" id="2932257"/>
    <lineage>
        <taxon>Bacteria</taxon>
        <taxon>Bacillati</taxon>
        <taxon>Bacillota</taxon>
        <taxon>Bacilli</taxon>
        <taxon>Bacillales</taxon>
        <taxon>Bacillaceae</taxon>
        <taxon>Halobacillus</taxon>
    </lineage>
</organism>
<dbReference type="EMBL" id="CP095073">
    <property type="protein sequence ID" value="UOQ43903.1"/>
    <property type="molecule type" value="Genomic_DNA"/>
</dbReference>
<gene>
    <name evidence="3" type="ORF">MUN89_18835</name>
</gene>
<proteinExistence type="inferred from homology"/>
<evidence type="ECO:0000313" key="3">
    <source>
        <dbReference type="EMBL" id="UOQ43903.1"/>
    </source>
</evidence>
<evidence type="ECO:0000256" key="1">
    <source>
        <dbReference type="ARBA" id="ARBA00008635"/>
    </source>
</evidence>
<comment type="similarity">
    <text evidence="1">Belongs to the DinB family.</text>
</comment>
<accession>A0ABY4EIM3</accession>
<dbReference type="RefSeq" id="WP_244709427.1">
    <property type="nucleotide sequence ID" value="NZ_CP095073.1"/>
</dbReference>
<protein>
    <submittedName>
        <fullName evidence="3">DinB family protein</fullName>
    </submittedName>
</protein>